<dbReference type="PROSITE" id="PS00636">
    <property type="entry name" value="DNAJ_1"/>
    <property type="match status" value="1"/>
</dbReference>
<dbReference type="InterPro" id="IPR044713">
    <property type="entry name" value="DNJA1/2-like"/>
</dbReference>
<dbReference type="InterPro" id="IPR001305">
    <property type="entry name" value="HSP_DnaJ_Cys-rich_dom"/>
</dbReference>
<dbReference type="Proteomes" id="UP000326924">
    <property type="component" value="Unassembled WGS sequence"/>
</dbReference>
<dbReference type="CDD" id="cd06257">
    <property type="entry name" value="DnaJ"/>
    <property type="match status" value="1"/>
</dbReference>
<evidence type="ECO:0000259" key="9">
    <source>
        <dbReference type="PROSITE" id="PS51188"/>
    </source>
</evidence>
<evidence type="ECO:0000256" key="3">
    <source>
        <dbReference type="ARBA" id="ARBA00022771"/>
    </source>
</evidence>
<dbReference type="PROSITE" id="PS50076">
    <property type="entry name" value="DNAJ_2"/>
    <property type="match status" value="1"/>
</dbReference>
<dbReference type="Pfam" id="PF01556">
    <property type="entry name" value="DnaJ_C"/>
    <property type="match status" value="2"/>
</dbReference>
<dbReference type="Pfam" id="PF00226">
    <property type="entry name" value="DnaJ"/>
    <property type="match status" value="1"/>
</dbReference>
<dbReference type="Gene3D" id="2.10.230.10">
    <property type="entry name" value="Heat shock protein DnaJ, cysteine-rich domain"/>
    <property type="match status" value="1"/>
</dbReference>
<keyword evidence="11" id="KW-1185">Reference proteome</keyword>
<name>A0A5J5FA44_9PEZI</name>
<keyword evidence="3 6" id="KW-0863">Zinc-finger</keyword>
<dbReference type="FunCoup" id="A0A5J5FA44">
    <property type="interactions" value="455"/>
</dbReference>
<dbReference type="GO" id="GO:0006457">
    <property type="term" value="P:protein folding"/>
    <property type="evidence" value="ECO:0007669"/>
    <property type="project" value="InterPro"/>
</dbReference>
<dbReference type="FunFam" id="2.60.260.20:FF:000003">
    <property type="entry name" value="DnaJ subfamily A member 2"/>
    <property type="match status" value="1"/>
</dbReference>
<dbReference type="Pfam" id="PF00684">
    <property type="entry name" value="DnaJ_CXXCXGXG"/>
    <property type="match status" value="1"/>
</dbReference>
<dbReference type="Gene3D" id="1.10.287.110">
    <property type="entry name" value="DnaJ domain"/>
    <property type="match status" value="1"/>
</dbReference>
<dbReference type="SUPFAM" id="SSF49493">
    <property type="entry name" value="HSP40/DnaJ peptide-binding domain"/>
    <property type="match status" value="2"/>
</dbReference>
<gene>
    <name evidence="10" type="ORF">FN846DRAFT_927217</name>
</gene>
<dbReference type="EMBL" id="VXIS01000007">
    <property type="protein sequence ID" value="KAA8914270.1"/>
    <property type="molecule type" value="Genomic_DNA"/>
</dbReference>
<dbReference type="InterPro" id="IPR018253">
    <property type="entry name" value="DnaJ_domain_CS"/>
</dbReference>
<dbReference type="InterPro" id="IPR012724">
    <property type="entry name" value="DnaJ"/>
</dbReference>
<dbReference type="InterPro" id="IPR002939">
    <property type="entry name" value="DnaJ_C"/>
</dbReference>
<dbReference type="SMART" id="SM00271">
    <property type="entry name" value="DnaJ"/>
    <property type="match status" value="1"/>
</dbReference>
<dbReference type="HAMAP" id="MF_01152">
    <property type="entry name" value="DnaJ"/>
    <property type="match status" value="1"/>
</dbReference>
<evidence type="ECO:0008006" key="12">
    <source>
        <dbReference type="Google" id="ProtNLM"/>
    </source>
</evidence>
<evidence type="ECO:0000256" key="2">
    <source>
        <dbReference type="ARBA" id="ARBA00022737"/>
    </source>
</evidence>
<dbReference type="PANTHER" id="PTHR43888">
    <property type="entry name" value="DNAJ-LIKE-2, ISOFORM A-RELATED"/>
    <property type="match status" value="1"/>
</dbReference>
<dbReference type="SUPFAM" id="SSF57938">
    <property type="entry name" value="DnaJ/Hsp40 cysteine-rich domain"/>
    <property type="match status" value="1"/>
</dbReference>
<dbReference type="InterPro" id="IPR001623">
    <property type="entry name" value="DnaJ_domain"/>
</dbReference>
<dbReference type="GO" id="GO:0051082">
    <property type="term" value="F:unfolded protein binding"/>
    <property type="evidence" value="ECO:0007669"/>
    <property type="project" value="InterPro"/>
</dbReference>
<dbReference type="PROSITE" id="PS51188">
    <property type="entry name" value="ZF_CR"/>
    <property type="match status" value="1"/>
</dbReference>
<evidence type="ECO:0000256" key="5">
    <source>
        <dbReference type="ARBA" id="ARBA00023186"/>
    </source>
</evidence>
<dbReference type="OrthoDB" id="550424at2759"/>
<organism evidence="10 11">
    <name type="scientific">Sphaerosporella brunnea</name>
    <dbReference type="NCBI Taxonomy" id="1250544"/>
    <lineage>
        <taxon>Eukaryota</taxon>
        <taxon>Fungi</taxon>
        <taxon>Dikarya</taxon>
        <taxon>Ascomycota</taxon>
        <taxon>Pezizomycotina</taxon>
        <taxon>Pezizomycetes</taxon>
        <taxon>Pezizales</taxon>
        <taxon>Pyronemataceae</taxon>
        <taxon>Sphaerosporella</taxon>
    </lineage>
</organism>
<evidence type="ECO:0000313" key="11">
    <source>
        <dbReference type="Proteomes" id="UP000326924"/>
    </source>
</evidence>
<dbReference type="GO" id="GO:0008270">
    <property type="term" value="F:zinc ion binding"/>
    <property type="evidence" value="ECO:0007669"/>
    <property type="project" value="UniProtKB-KW"/>
</dbReference>
<evidence type="ECO:0000259" key="8">
    <source>
        <dbReference type="PROSITE" id="PS50076"/>
    </source>
</evidence>
<dbReference type="InterPro" id="IPR036869">
    <property type="entry name" value="J_dom_sf"/>
</dbReference>
<reference evidence="10 11" key="1">
    <citation type="submission" date="2019-09" db="EMBL/GenBank/DDBJ databases">
        <title>Draft genome of the ectomycorrhizal ascomycete Sphaerosporella brunnea.</title>
        <authorList>
            <consortium name="DOE Joint Genome Institute"/>
            <person name="Benucci G.M."/>
            <person name="Marozzi G."/>
            <person name="Antonielli L."/>
            <person name="Sanchez S."/>
            <person name="Marco P."/>
            <person name="Wang X."/>
            <person name="Falini L.B."/>
            <person name="Barry K."/>
            <person name="Haridas S."/>
            <person name="Lipzen A."/>
            <person name="Labutti K."/>
            <person name="Grigoriev I.V."/>
            <person name="Murat C."/>
            <person name="Martin F."/>
            <person name="Albertini E."/>
            <person name="Donnini D."/>
            <person name="Bonito G."/>
        </authorList>
    </citation>
    <scope>NUCLEOTIDE SEQUENCE [LARGE SCALE GENOMIC DNA]</scope>
    <source>
        <strain evidence="10 11">Sb_GMNB300</strain>
    </source>
</reference>
<dbReference type="SUPFAM" id="SSF46565">
    <property type="entry name" value="Chaperone J-domain"/>
    <property type="match status" value="1"/>
</dbReference>
<keyword evidence="2" id="KW-0677">Repeat</keyword>
<dbReference type="PRINTS" id="PR00625">
    <property type="entry name" value="JDOMAIN"/>
</dbReference>
<dbReference type="CDD" id="cd10747">
    <property type="entry name" value="DnaJ_C"/>
    <property type="match status" value="1"/>
</dbReference>
<proteinExistence type="inferred from homology"/>
<keyword evidence="7" id="KW-0732">Signal</keyword>
<evidence type="ECO:0000313" key="10">
    <source>
        <dbReference type="EMBL" id="KAA8914270.1"/>
    </source>
</evidence>
<feature type="chain" id="PRO_5023808678" description="DnaJ-domain-containing protein" evidence="7">
    <location>
        <begin position="21"/>
        <end position="402"/>
    </location>
</feature>
<sequence>MRYLYRALFLLLSVLPLILAQDYYKILGVDKSASDRDIKKAYRTLSKKWHPDKNPDKPEASEKFREVAEAYEALSDAETRKIYDRFGAEGLKQHQQGGSRQQHHDPFDLFSRFFGGGGHFHGGVRRGPNMEVKISIPLRDFYTGATKKFSVEKQQVCEECGGSGSRDGHTETCNECGGRGTRITKHMLAPGIFQQVQSVCDRCAGKGQIISHPCKVCKGSKVVRNEATFTLDVEKGLPKGGQVIFENEADESPDWVAGDLKVHVDELDPDGEVDPENDEEVKHGPTDGMWFRRKGPDLYWKEVLGLREALLGDWTRNLTHLDGHKIQLGRKQGETIQPNFVERVKGEGMPLWRDEDGKHGDLIVEYEVVLPDQMESGMRKDLNAVFEKWRKKVGEALVKDEL</sequence>
<feature type="signal peptide" evidence="7">
    <location>
        <begin position="1"/>
        <end position="20"/>
    </location>
</feature>
<keyword evidence="5" id="KW-0143">Chaperone</keyword>
<accession>A0A5J5FA44</accession>
<evidence type="ECO:0000256" key="1">
    <source>
        <dbReference type="ARBA" id="ARBA00022723"/>
    </source>
</evidence>
<feature type="domain" description="CR-type" evidence="9">
    <location>
        <begin position="144"/>
        <end position="226"/>
    </location>
</feature>
<dbReference type="InParanoid" id="A0A5J5FA44"/>
<dbReference type="GO" id="GO:0005524">
    <property type="term" value="F:ATP binding"/>
    <property type="evidence" value="ECO:0007669"/>
    <property type="project" value="InterPro"/>
</dbReference>
<evidence type="ECO:0000256" key="7">
    <source>
        <dbReference type="SAM" id="SignalP"/>
    </source>
</evidence>
<dbReference type="CDD" id="cd10719">
    <property type="entry name" value="DnaJ_zf"/>
    <property type="match status" value="1"/>
</dbReference>
<dbReference type="FunFam" id="2.10.230.10:FF:000002">
    <property type="entry name" value="Molecular chaperone DnaJ"/>
    <property type="match status" value="1"/>
</dbReference>
<keyword evidence="4 6" id="KW-0862">Zinc</keyword>
<keyword evidence="1 6" id="KW-0479">Metal-binding</keyword>
<dbReference type="AlphaFoldDB" id="A0A5J5FA44"/>
<feature type="zinc finger region" description="CR-type" evidence="6">
    <location>
        <begin position="144"/>
        <end position="226"/>
    </location>
</feature>
<dbReference type="InterPro" id="IPR036410">
    <property type="entry name" value="HSP_DnaJ_Cys-rich_dom_sf"/>
</dbReference>
<feature type="domain" description="J" evidence="8">
    <location>
        <begin position="22"/>
        <end position="87"/>
    </location>
</feature>
<dbReference type="GO" id="GO:0009408">
    <property type="term" value="P:response to heat"/>
    <property type="evidence" value="ECO:0007669"/>
    <property type="project" value="InterPro"/>
</dbReference>
<comment type="caution">
    <text evidence="10">The sequence shown here is derived from an EMBL/GenBank/DDBJ whole genome shotgun (WGS) entry which is preliminary data.</text>
</comment>
<dbReference type="GO" id="GO:0030544">
    <property type="term" value="F:Hsp70 protein binding"/>
    <property type="evidence" value="ECO:0007669"/>
    <property type="project" value="InterPro"/>
</dbReference>
<protein>
    <recommendedName>
        <fullName evidence="12">DnaJ-domain-containing protein</fullName>
    </recommendedName>
</protein>
<evidence type="ECO:0000256" key="6">
    <source>
        <dbReference type="PROSITE-ProRule" id="PRU00546"/>
    </source>
</evidence>
<evidence type="ECO:0000256" key="4">
    <source>
        <dbReference type="ARBA" id="ARBA00022833"/>
    </source>
</evidence>
<dbReference type="InterPro" id="IPR008971">
    <property type="entry name" value="HSP40/DnaJ_pept-bd"/>
</dbReference>
<dbReference type="Gene3D" id="2.60.260.20">
    <property type="entry name" value="Urease metallochaperone UreE, N-terminal domain"/>
    <property type="match status" value="2"/>
</dbReference>